<dbReference type="Proteomes" id="UP001056120">
    <property type="component" value="Linkage Group LG26"/>
</dbReference>
<reference evidence="1 2" key="2">
    <citation type="journal article" date="2022" name="Mol. Ecol. Resour.">
        <title>The genomes of chicory, endive, great burdock and yacon provide insights into Asteraceae paleo-polyploidization history and plant inulin production.</title>
        <authorList>
            <person name="Fan W."/>
            <person name="Wang S."/>
            <person name="Wang H."/>
            <person name="Wang A."/>
            <person name="Jiang F."/>
            <person name="Liu H."/>
            <person name="Zhao H."/>
            <person name="Xu D."/>
            <person name="Zhang Y."/>
        </authorList>
    </citation>
    <scope>NUCLEOTIDE SEQUENCE [LARGE SCALE GENOMIC DNA]</scope>
    <source>
        <strain evidence="2">cv. Yunnan</strain>
        <tissue evidence="1">Leaves</tissue>
    </source>
</reference>
<organism evidence="1 2">
    <name type="scientific">Smallanthus sonchifolius</name>
    <dbReference type="NCBI Taxonomy" id="185202"/>
    <lineage>
        <taxon>Eukaryota</taxon>
        <taxon>Viridiplantae</taxon>
        <taxon>Streptophyta</taxon>
        <taxon>Embryophyta</taxon>
        <taxon>Tracheophyta</taxon>
        <taxon>Spermatophyta</taxon>
        <taxon>Magnoliopsida</taxon>
        <taxon>eudicotyledons</taxon>
        <taxon>Gunneridae</taxon>
        <taxon>Pentapetalae</taxon>
        <taxon>asterids</taxon>
        <taxon>campanulids</taxon>
        <taxon>Asterales</taxon>
        <taxon>Asteraceae</taxon>
        <taxon>Asteroideae</taxon>
        <taxon>Heliantheae alliance</taxon>
        <taxon>Millerieae</taxon>
        <taxon>Smallanthus</taxon>
    </lineage>
</organism>
<accession>A0ACB8Z7B7</accession>
<proteinExistence type="predicted"/>
<name>A0ACB8Z7B7_9ASTR</name>
<gene>
    <name evidence="1" type="ORF">L1987_76452</name>
</gene>
<sequence length="277" mass="30571">MNQQLTLMLLYLILMKNFKMFWDIFRRILKVVFQLKIWGQSLGGYGSFLPTYQRSPACPHPKTPPKVHINNASISPNDLLIEGGRQNSVSISNASQSTRHGPPSTSRAPAAAAAPPPPLRGPPMNGKVKQEVHMPSVRAVDKFTFSGQQPINNQFANTCDKKSLKVRIKVGSDNLSTRKNTEIYSGLGLDVSPSSSLEANDTPREESPTSILEMMTSFPILGGLLLSPLPDDLLFLTEKEKWEDSSCGSVHKRTQESTLTVNKSDSKVGRNEKKPKN</sequence>
<protein>
    <submittedName>
        <fullName evidence="1">Uncharacterized protein</fullName>
    </submittedName>
</protein>
<dbReference type="EMBL" id="CM042043">
    <property type="protein sequence ID" value="KAI3693508.1"/>
    <property type="molecule type" value="Genomic_DNA"/>
</dbReference>
<comment type="caution">
    <text evidence="1">The sequence shown here is derived from an EMBL/GenBank/DDBJ whole genome shotgun (WGS) entry which is preliminary data.</text>
</comment>
<evidence type="ECO:0000313" key="2">
    <source>
        <dbReference type="Proteomes" id="UP001056120"/>
    </source>
</evidence>
<keyword evidence="2" id="KW-1185">Reference proteome</keyword>
<reference evidence="2" key="1">
    <citation type="journal article" date="2022" name="Mol. Ecol. Resour.">
        <title>The genomes of chicory, endive, great burdock and yacon provide insights into Asteraceae palaeo-polyploidization history and plant inulin production.</title>
        <authorList>
            <person name="Fan W."/>
            <person name="Wang S."/>
            <person name="Wang H."/>
            <person name="Wang A."/>
            <person name="Jiang F."/>
            <person name="Liu H."/>
            <person name="Zhao H."/>
            <person name="Xu D."/>
            <person name="Zhang Y."/>
        </authorList>
    </citation>
    <scope>NUCLEOTIDE SEQUENCE [LARGE SCALE GENOMIC DNA]</scope>
    <source>
        <strain evidence="2">cv. Yunnan</strain>
    </source>
</reference>
<evidence type="ECO:0000313" key="1">
    <source>
        <dbReference type="EMBL" id="KAI3693508.1"/>
    </source>
</evidence>